<dbReference type="InterPro" id="IPR027783">
    <property type="entry name" value="Bacterial_PH-related"/>
</dbReference>
<feature type="transmembrane region" description="Helical" evidence="1">
    <location>
        <begin position="14"/>
        <end position="39"/>
    </location>
</feature>
<evidence type="ECO:0000313" key="4">
    <source>
        <dbReference type="Proteomes" id="UP000286287"/>
    </source>
</evidence>
<evidence type="ECO:0000256" key="1">
    <source>
        <dbReference type="SAM" id="Phobius"/>
    </source>
</evidence>
<feature type="domain" description="Bacterial Pleckstrin homology" evidence="2">
    <location>
        <begin position="209"/>
        <end position="264"/>
    </location>
</feature>
<dbReference type="RefSeq" id="WP_119760180.1">
    <property type="nucleotide sequence ID" value="NZ_QYUJ01000004.1"/>
</dbReference>
<organism evidence="3 4">
    <name type="scientific">Deinococcus cavernae</name>
    <dbReference type="NCBI Taxonomy" id="2320857"/>
    <lineage>
        <taxon>Bacteria</taxon>
        <taxon>Thermotogati</taxon>
        <taxon>Deinococcota</taxon>
        <taxon>Deinococci</taxon>
        <taxon>Deinococcales</taxon>
        <taxon>Deinococcaceae</taxon>
        <taxon>Deinococcus</taxon>
    </lineage>
</organism>
<keyword evidence="1" id="KW-0472">Membrane</keyword>
<dbReference type="AlphaFoldDB" id="A0A418VHX2"/>
<dbReference type="Pfam" id="PF10882">
    <property type="entry name" value="bPH_5"/>
    <property type="match status" value="2"/>
</dbReference>
<evidence type="ECO:0000313" key="3">
    <source>
        <dbReference type="EMBL" id="RJF75640.1"/>
    </source>
</evidence>
<dbReference type="EMBL" id="QYUJ01000004">
    <property type="protein sequence ID" value="RJF75640.1"/>
    <property type="molecule type" value="Genomic_DNA"/>
</dbReference>
<accession>A0A418VHX2</accession>
<evidence type="ECO:0000259" key="2">
    <source>
        <dbReference type="Pfam" id="PF10882"/>
    </source>
</evidence>
<feature type="transmembrane region" description="Helical" evidence="1">
    <location>
        <begin position="152"/>
        <end position="171"/>
    </location>
</feature>
<gene>
    <name evidence="3" type="ORF">D3875_00900</name>
</gene>
<protein>
    <recommendedName>
        <fullName evidence="2">Bacterial Pleckstrin homology domain-containing protein</fullName>
    </recommendedName>
</protein>
<reference evidence="3 4" key="1">
    <citation type="submission" date="2018-09" db="EMBL/GenBank/DDBJ databases">
        <authorList>
            <person name="Zhu H."/>
        </authorList>
    </citation>
    <scope>NUCLEOTIDE SEQUENCE [LARGE SCALE GENOMIC DNA]</scope>
    <source>
        <strain evidence="3 4">K2S05-167</strain>
    </source>
</reference>
<proteinExistence type="predicted"/>
<dbReference type="Proteomes" id="UP000286287">
    <property type="component" value="Unassembled WGS sequence"/>
</dbReference>
<keyword evidence="4" id="KW-1185">Reference proteome</keyword>
<comment type="caution">
    <text evidence="3">The sequence shown here is derived from an EMBL/GenBank/DDBJ whole genome shotgun (WGS) entry which is preliminary data.</text>
</comment>
<feature type="domain" description="Bacterial Pleckstrin homology" evidence="2">
    <location>
        <begin position="72"/>
        <end position="136"/>
    </location>
</feature>
<keyword evidence="1" id="KW-1133">Transmembrane helix</keyword>
<keyword evidence="1" id="KW-0812">Transmembrane</keyword>
<name>A0A418VHX2_9DEIO</name>
<dbReference type="OrthoDB" id="74092at2"/>
<sequence>MPDPLAPRDVTTPLWWPLVRAALLLLCVWLVAFPLVLLLRPAVSYRVANGQITASSMASRTVIPAGRPVKEEPLVVQRRLSGSDIPGYVIGIFDVAGHQGARLYTDGSSPALVFDTPGAVTILTPSNRDELLRAWRSGETTTVYPAQRPRPWLLLILGALTTALLGTLLGGRRRITYEWTPDALITRSAGHNHRFPYQTTAAEITAEPLGIRLFGTAIPGYLTGSFSTRSLGRVQAIATTARPDSALLLKQDGRTYYLTPNDPQMAAGKFRPR</sequence>